<feature type="signal peptide" evidence="1">
    <location>
        <begin position="1"/>
        <end position="22"/>
    </location>
</feature>
<dbReference type="Proteomes" id="UP000613580">
    <property type="component" value="Unassembled WGS sequence"/>
</dbReference>
<sequence length="501" mass="56417">MSGFPTELWLHCLSFCDTPTLCAVCLTDRYFASLCRLLRFQTVRWQVKPPGSSANVSEKIVCFEELSKSVYAAATCQLMFLVEYWTPDLDHSGPATAVAQFLPAFGGITKLHLSHVHLVEALSDAILSLENLDDLFLHARLLSCLFPRPLRLRHAHIECSHIGVLVPHHTVPIADPKTLVSLTVADILLIPIIFAAYARGTSVMQLAELVLPVANNIVYVQLCSFLLLCPNLEILSLGRDQHYDDPGDPHIRHPLSASASTLLRLKDVEVLVPLADIFIPGRPVSAVSLLCRGRRPLSTLEEILPQSTAPIRKLSVHDYRFPPQESVPVFHCITSRFPELEFLSLQLSRNVTRAIGTFIRTQKKPPLLQGFLEEEEPGYRYDTLGNKFSPPPPIFLLAANKENHPMKVFINMLLEHRISLPTTLRTLHIGPAIQVESAEHAAILALEKICPNLEDLEFRQSPTWTNFWKRERNIWWGSKHEHPAKKKIVSRVWRADGTRMG</sequence>
<keyword evidence="1" id="KW-0732">Signal</keyword>
<evidence type="ECO:0000313" key="2">
    <source>
        <dbReference type="EMBL" id="KAF7290004.1"/>
    </source>
</evidence>
<accession>A0A8H6VVQ1</accession>
<dbReference type="SUPFAM" id="SSF52047">
    <property type="entry name" value="RNI-like"/>
    <property type="match status" value="1"/>
</dbReference>
<gene>
    <name evidence="2" type="ORF">HMN09_01305100</name>
</gene>
<protein>
    <recommendedName>
        <fullName evidence="4">F-box domain-containing protein</fullName>
    </recommendedName>
</protein>
<evidence type="ECO:0000313" key="3">
    <source>
        <dbReference type="Proteomes" id="UP000613580"/>
    </source>
</evidence>
<comment type="caution">
    <text evidence="2">The sequence shown here is derived from an EMBL/GenBank/DDBJ whole genome shotgun (WGS) entry which is preliminary data.</text>
</comment>
<feature type="chain" id="PRO_5034897807" description="F-box domain-containing protein" evidence="1">
    <location>
        <begin position="23"/>
        <end position="501"/>
    </location>
</feature>
<dbReference type="SUPFAM" id="SSF81383">
    <property type="entry name" value="F-box domain"/>
    <property type="match status" value="1"/>
</dbReference>
<evidence type="ECO:0008006" key="4">
    <source>
        <dbReference type="Google" id="ProtNLM"/>
    </source>
</evidence>
<evidence type="ECO:0000256" key="1">
    <source>
        <dbReference type="SAM" id="SignalP"/>
    </source>
</evidence>
<reference evidence="2" key="1">
    <citation type="submission" date="2020-05" db="EMBL/GenBank/DDBJ databases">
        <title>Mycena genomes resolve the evolution of fungal bioluminescence.</title>
        <authorList>
            <person name="Tsai I.J."/>
        </authorList>
    </citation>
    <scope>NUCLEOTIDE SEQUENCE</scope>
    <source>
        <strain evidence="2">110903Hualien_Pintung</strain>
    </source>
</reference>
<dbReference type="CDD" id="cd09917">
    <property type="entry name" value="F-box_SF"/>
    <property type="match status" value="1"/>
</dbReference>
<dbReference type="EMBL" id="JACAZE010000027">
    <property type="protein sequence ID" value="KAF7290004.1"/>
    <property type="molecule type" value="Genomic_DNA"/>
</dbReference>
<dbReference type="AlphaFoldDB" id="A0A8H6VVQ1"/>
<dbReference type="OrthoDB" id="3120732at2759"/>
<organism evidence="2 3">
    <name type="scientific">Mycena chlorophos</name>
    <name type="common">Agaric fungus</name>
    <name type="synonym">Agaricus chlorophos</name>
    <dbReference type="NCBI Taxonomy" id="658473"/>
    <lineage>
        <taxon>Eukaryota</taxon>
        <taxon>Fungi</taxon>
        <taxon>Dikarya</taxon>
        <taxon>Basidiomycota</taxon>
        <taxon>Agaricomycotina</taxon>
        <taxon>Agaricomycetes</taxon>
        <taxon>Agaricomycetidae</taxon>
        <taxon>Agaricales</taxon>
        <taxon>Marasmiineae</taxon>
        <taxon>Mycenaceae</taxon>
        <taxon>Mycena</taxon>
    </lineage>
</organism>
<dbReference type="InterPro" id="IPR036047">
    <property type="entry name" value="F-box-like_dom_sf"/>
</dbReference>
<proteinExistence type="predicted"/>
<keyword evidence="3" id="KW-1185">Reference proteome</keyword>
<name>A0A8H6VVQ1_MYCCL</name>